<dbReference type="InterPro" id="IPR036280">
    <property type="entry name" value="Multihaem_cyt_sf"/>
</dbReference>
<name>A0ABT8KQM7_9BACT</name>
<dbReference type="EMBL" id="JAUJEA010000004">
    <property type="protein sequence ID" value="MDN5202307.1"/>
    <property type="molecule type" value="Genomic_DNA"/>
</dbReference>
<keyword evidence="1" id="KW-0812">Transmembrane</keyword>
<evidence type="ECO:0000313" key="3">
    <source>
        <dbReference type="Proteomes" id="UP001172082"/>
    </source>
</evidence>
<gene>
    <name evidence="2" type="ORF">QQ008_13055</name>
</gene>
<evidence type="ECO:0000256" key="1">
    <source>
        <dbReference type="SAM" id="Phobius"/>
    </source>
</evidence>
<dbReference type="Proteomes" id="UP001172082">
    <property type="component" value="Unassembled WGS sequence"/>
</dbReference>
<organism evidence="2 3">
    <name type="scientific">Splendidivirga corallicola</name>
    <dbReference type="NCBI Taxonomy" id="3051826"/>
    <lineage>
        <taxon>Bacteria</taxon>
        <taxon>Pseudomonadati</taxon>
        <taxon>Bacteroidota</taxon>
        <taxon>Cytophagia</taxon>
        <taxon>Cytophagales</taxon>
        <taxon>Splendidivirgaceae</taxon>
        <taxon>Splendidivirga</taxon>
    </lineage>
</organism>
<sequence length="238" mass="26922">MIKTQFITIFMFVLLMASAIFIFDMSIKADQETSQLDIESSEQLPSLPTETGVFKRSEYSLNYANMDIDESVQRDLDQYYDGRAFPGAPPMIPHPLISEKGIGGKTCLQCHENGGYVAQFKAFAPVVPHPDLIYCKQCHVPAEVSGNFKSTNWEKHPHPDIQNSAMIGSPPVIPHDLQMRENCLACHAGPAAPKEILVSHPMRINCRQCHVPVLDWENIDWNEEKIDKIKVEWKEEAK</sequence>
<proteinExistence type="predicted"/>
<keyword evidence="3" id="KW-1185">Reference proteome</keyword>
<accession>A0ABT8KQM7</accession>
<reference evidence="2" key="1">
    <citation type="submission" date="2023-06" db="EMBL/GenBank/DDBJ databases">
        <title>Genomic of Parafulvivirga corallium.</title>
        <authorList>
            <person name="Wang G."/>
        </authorList>
    </citation>
    <scope>NUCLEOTIDE SEQUENCE</scope>
    <source>
        <strain evidence="2">BMA10</strain>
    </source>
</reference>
<keyword evidence="1" id="KW-0472">Membrane</keyword>
<evidence type="ECO:0000313" key="2">
    <source>
        <dbReference type="EMBL" id="MDN5202307.1"/>
    </source>
</evidence>
<comment type="caution">
    <text evidence="2">The sequence shown here is derived from an EMBL/GenBank/DDBJ whole genome shotgun (WGS) entry which is preliminary data.</text>
</comment>
<evidence type="ECO:0008006" key="4">
    <source>
        <dbReference type="Google" id="ProtNLM"/>
    </source>
</evidence>
<feature type="transmembrane region" description="Helical" evidence="1">
    <location>
        <begin position="6"/>
        <end position="23"/>
    </location>
</feature>
<dbReference type="SUPFAM" id="SSF48695">
    <property type="entry name" value="Multiheme cytochromes"/>
    <property type="match status" value="1"/>
</dbReference>
<dbReference type="Gene3D" id="3.90.10.10">
    <property type="entry name" value="Cytochrome C3"/>
    <property type="match status" value="1"/>
</dbReference>
<dbReference type="RefSeq" id="WP_346752332.1">
    <property type="nucleotide sequence ID" value="NZ_JAUJEA010000004.1"/>
</dbReference>
<protein>
    <recommendedName>
        <fullName evidence="4">Periplasmic nitrate reductase, electron transfer subunit</fullName>
    </recommendedName>
</protein>
<keyword evidence="1" id="KW-1133">Transmembrane helix</keyword>